<organism evidence="3 4">
    <name type="scientific">Faecalibacter macacae</name>
    <dbReference type="NCBI Taxonomy" id="1859289"/>
    <lineage>
        <taxon>Bacteria</taxon>
        <taxon>Pseudomonadati</taxon>
        <taxon>Bacteroidota</taxon>
        <taxon>Flavobacteriia</taxon>
        <taxon>Flavobacteriales</taxon>
        <taxon>Weeksellaceae</taxon>
        <taxon>Faecalibacter</taxon>
    </lineage>
</organism>
<dbReference type="NCBIfam" id="TIGR04183">
    <property type="entry name" value="Por_Secre_tail"/>
    <property type="match status" value="1"/>
</dbReference>
<dbReference type="InterPro" id="IPR026444">
    <property type="entry name" value="Secre_tail"/>
</dbReference>
<feature type="domain" description="Secretion system C-terminal sorting" evidence="2">
    <location>
        <begin position="419"/>
        <end position="479"/>
    </location>
</feature>
<dbReference type="Pfam" id="PF18962">
    <property type="entry name" value="Por_Secre_tail"/>
    <property type="match status" value="1"/>
</dbReference>
<dbReference type="SMART" id="SM00710">
    <property type="entry name" value="PbH1"/>
    <property type="match status" value="4"/>
</dbReference>
<keyword evidence="4" id="KW-1185">Reference proteome</keyword>
<accession>A0A3L9M7F3</accession>
<gene>
    <name evidence="3" type="ORF">EAH69_13375</name>
</gene>
<dbReference type="AlphaFoldDB" id="A0A3L9M7F3"/>
<protein>
    <submittedName>
        <fullName evidence="3">T9SS C-terminal target domain-containing protein</fullName>
    </submittedName>
</protein>
<dbReference type="InterPro" id="IPR011050">
    <property type="entry name" value="Pectin_lyase_fold/virulence"/>
</dbReference>
<keyword evidence="1" id="KW-0732">Signal</keyword>
<dbReference type="EMBL" id="RDOJ01000027">
    <property type="protein sequence ID" value="RLZ06469.1"/>
    <property type="molecule type" value="Genomic_DNA"/>
</dbReference>
<evidence type="ECO:0000259" key="2">
    <source>
        <dbReference type="Pfam" id="PF18962"/>
    </source>
</evidence>
<name>A0A3L9M7F3_9FLAO</name>
<dbReference type="SUPFAM" id="SSF51126">
    <property type="entry name" value="Pectin lyase-like"/>
    <property type="match status" value="1"/>
</dbReference>
<evidence type="ECO:0000313" key="4">
    <source>
        <dbReference type="Proteomes" id="UP000275348"/>
    </source>
</evidence>
<evidence type="ECO:0000256" key="1">
    <source>
        <dbReference type="ARBA" id="ARBA00022729"/>
    </source>
</evidence>
<dbReference type="InterPro" id="IPR006626">
    <property type="entry name" value="PbH1"/>
</dbReference>
<dbReference type="OrthoDB" id="1230183at2"/>
<reference evidence="3 4" key="1">
    <citation type="submission" date="2018-10" db="EMBL/GenBank/DDBJ databases">
        <authorList>
            <person name="Chen X."/>
        </authorList>
    </citation>
    <scope>NUCLEOTIDE SEQUENCE [LARGE SCALE GENOMIC DNA]</scope>
    <source>
        <strain evidence="3 4">YIM 102668</strain>
    </source>
</reference>
<evidence type="ECO:0000313" key="3">
    <source>
        <dbReference type="EMBL" id="RLZ06469.1"/>
    </source>
</evidence>
<dbReference type="Proteomes" id="UP000275348">
    <property type="component" value="Unassembled WGS sequence"/>
</dbReference>
<sequence length="483" mass="52043">MKKFFTANLAIVGAFVFGQFSTPNTGQTYTIEDLDALTEAISYDTTTNKYILTEDLTISEADSFVANTNFVLAIEDGKLITINGSILVNAPDVVHFTSTNPGTIYFNGLRIADGAAASFTNFKMTYGGGIRVLGDTFFMNNSEVSFQNSGISTGGAINFSRGNPTIQNSRFEQNVTPAVGSGANQSVALTFINNYLSHNNLSNSNRPQINMGPSGNGGVTRITGNTIIGDRTMTRVGGVSVSSLLGVNNEFLIEDNLIKDNRYGITASGGNTKGNILNNQIIDNNTEPIPANGGSGINIYLAQNPADYSINIFGNEIKGNLWGITNIGNGAYINLGDEVNRGNNVFENNGNEGVTYALYNNSVNSVSAKGNCWDPILTDTRVEEVIVHYNDDTTLGLVDYSDYGCLLNTTDVEAKKVKVYPNPNNGNFIIETKTKDSYRVFDLTGKLVNSGELLIGKNEVKTNLTKGVYVVKTKTSTFKMIVK</sequence>
<dbReference type="RefSeq" id="WP_121935720.1">
    <property type="nucleotide sequence ID" value="NZ_RDOJ01000027.1"/>
</dbReference>
<comment type="caution">
    <text evidence="3">The sequence shown here is derived from an EMBL/GenBank/DDBJ whole genome shotgun (WGS) entry which is preliminary data.</text>
</comment>
<proteinExistence type="predicted"/>